<comment type="caution">
    <text evidence="2">The sequence shown here is derived from an EMBL/GenBank/DDBJ whole genome shotgun (WGS) entry which is preliminary data.</text>
</comment>
<evidence type="ECO:0000313" key="3">
    <source>
        <dbReference type="Proteomes" id="UP000004477"/>
    </source>
</evidence>
<accession>D1PDE0</accession>
<dbReference type="EMBL" id="ACBX02000016">
    <property type="protein sequence ID" value="EFB35096.1"/>
    <property type="molecule type" value="Genomic_DNA"/>
</dbReference>
<proteinExistence type="predicted"/>
<keyword evidence="1" id="KW-0472">Membrane</keyword>
<evidence type="ECO:0000313" key="2">
    <source>
        <dbReference type="EMBL" id="EFB35096.1"/>
    </source>
</evidence>
<dbReference type="STRING" id="537011.PREVCOP_05230"/>
<dbReference type="PaxDb" id="537011-PREVCOP_05230"/>
<keyword evidence="3" id="KW-1185">Reference proteome</keyword>
<organism evidence="2 3">
    <name type="scientific">Segatella copri DSM 18205</name>
    <dbReference type="NCBI Taxonomy" id="537011"/>
    <lineage>
        <taxon>Bacteria</taxon>
        <taxon>Pseudomonadati</taxon>
        <taxon>Bacteroidota</taxon>
        <taxon>Bacteroidia</taxon>
        <taxon>Bacteroidales</taxon>
        <taxon>Prevotellaceae</taxon>
        <taxon>Segatella</taxon>
    </lineage>
</organism>
<evidence type="ECO:0000256" key="1">
    <source>
        <dbReference type="SAM" id="Phobius"/>
    </source>
</evidence>
<keyword evidence="1" id="KW-1133">Transmembrane helix</keyword>
<dbReference type="AlphaFoldDB" id="D1PDE0"/>
<sequence length="83" mass="10067">MQILCTETSYLCIVIQRNRGMVPRCWLTILKLWEVFFLFMFFAWLLKGFGKAITHTDKEKPRTSWDRLSYEQKAWIHDHDNGR</sequence>
<protein>
    <submittedName>
        <fullName evidence="2">Uncharacterized protein</fullName>
    </submittedName>
</protein>
<dbReference type="Proteomes" id="UP000004477">
    <property type="component" value="Unassembled WGS sequence"/>
</dbReference>
<reference evidence="2" key="1">
    <citation type="submission" date="2009-11" db="EMBL/GenBank/DDBJ databases">
        <authorList>
            <person name="Weinstock G."/>
            <person name="Sodergren E."/>
            <person name="Clifton S."/>
            <person name="Fulton L."/>
            <person name="Fulton B."/>
            <person name="Courtney L."/>
            <person name="Fronick C."/>
            <person name="Harrison M."/>
            <person name="Strong C."/>
            <person name="Farmer C."/>
            <person name="Delahaunty K."/>
            <person name="Markovic C."/>
            <person name="Hall O."/>
            <person name="Minx P."/>
            <person name="Tomlinson C."/>
            <person name="Mitreva M."/>
            <person name="Nelson J."/>
            <person name="Hou S."/>
            <person name="Wollam A."/>
            <person name="Pepin K.H."/>
            <person name="Johnson M."/>
            <person name="Bhonagiri V."/>
            <person name="Nash W.E."/>
            <person name="Warren W."/>
            <person name="Chinwalla A."/>
            <person name="Mardis E.R."/>
            <person name="Wilson R.K."/>
        </authorList>
    </citation>
    <scope>NUCLEOTIDE SEQUENCE [LARGE SCALE GENOMIC DNA]</scope>
    <source>
        <strain evidence="2">DSM 18205</strain>
    </source>
</reference>
<feature type="transmembrane region" description="Helical" evidence="1">
    <location>
        <begin position="26"/>
        <end position="46"/>
    </location>
</feature>
<name>D1PDE0_9BACT</name>
<dbReference type="HOGENOM" id="CLU_2539732_0_0_10"/>
<keyword evidence="1" id="KW-0812">Transmembrane</keyword>
<gene>
    <name evidence="2" type="ORF">PREVCOP_05230</name>
</gene>